<proteinExistence type="inferred from homology"/>
<keyword evidence="5" id="KW-1185">Reference proteome</keyword>
<dbReference type="SUPFAM" id="SSF53448">
    <property type="entry name" value="Nucleotide-diphospho-sugar transferases"/>
    <property type="match status" value="1"/>
</dbReference>
<protein>
    <submittedName>
        <fullName evidence="4">Glycosyl transferase</fullName>
    </submittedName>
</protein>
<dbReference type="PANTHER" id="PTHR43630:SF2">
    <property type="entry name" value="GLYCOSYLTRANSFERASE"/>
    <property type="match status" value="1"/>
</dbReference>
<dbReference type="EMBL" id="BMJC01000002">
    <property type="protein sequence ID" value="GGB00897.1"/>
    <property type="molecule type" value="Genomic_DNA"/>
</dbReference>
<organism evidence="4 5">
    <name type="scientific">Puia dinghuensis</name>
    <dbReference type="NCBI Taxonomy" id="1792502"/>
    <lineage>
        <taxon>Bacteria</taxon>
        <taxon>Pseudomonadati</taxon>
        <taxon>Bacteroidota</taxon>
        <taxon>Chitinophagia</taxon>
        <taxon>Chitinophagales</taxon>
        <taxon>Chitinophagaceae</taxon>
        <taxon>Puia</taxon>
    </lineage>
</organism>
<evidence type="ECO:0000313" key="5">
    <source>
        <dbReference type="Proteomes" id="UP000607559"/>
    </source>
</evidence>
<evidence type="ECO:0000256" key="2">
    <source>
        <dbReference type="SAM" id="Phobius"/>
    </source>
</evidence>
<feature type="transmembrane region" description="Helical" evidence="2">
    <location>
        <begin position="225"/>
        <end position="241"/>
    </location>
</feature>
<reference evidence="4" key="1">
    <citation type="journal article" date="2014" name="Int. J. Syst. Evol. Microbiol.">
        <title>Complete genome sequence of Corynebacterium casei LMG S-19264T (=DSM 44701T), isolated from a smear-ripened cheese.</title>
        <authorList>
            <consortium name="US DOE Joint Genome Institute (JGI-PGF)"/>
            <person name="Walter F."/>
            <person name="Albersmeier A."/>
            <person name="Kalinowski J."/>
            <person name="Ruckert C."/>
        </authorList>
    </citation>
    <scope>NUCLEOTIDE SEQUENCE</scope>
    <source>
        <strain evidence="4">CGMCC 1.15448</strain>
    </source>
</reference>
<dbReference type="InterPro" id="IPR029044">
    <property type="entry name" value="Nucleotide-diphossugar_trans"/>
</dbReference>
<feature type="transmembrane region" description="Helical" evidence="2">
    <location>
        <begin position="253"/>
        <end position="270"/>
    </location>
</feature>
<gene>
    <name evidence="4" type="ORF">GCM10011511_25250</name>
</gene>
<dbReference type="Pfam" id="PF00535">
    <property type="entry name" value="Glycos_transf_2"/>
    <property type="match status" value="1"/>
</dbReference>
<keyword evidence="2" id="KW-0472">Membrane</keyword>
<evidence type="ECO:0000259" key="3">
    <source>
        <dbReference type="Pfam" id="PF00535"/>
    </source>
</evidence>
<dbReference type="PANTHER" id="PTHR43630">
    <property type="entry name" value="POLY-BETA-1,6-N-ACETYL-D-GLUCOSAMINE SYNTHASE"/>
    <property type="match status" value="1"/>
</dbReference>
<keyword evidence="2" id="KW-0812">Transmembrane</keyword>
<accession>A0A8J2XT43</accession>
<evidence type="ECO:0000256" key="1">
    <source>
        <dbReference type="ARBA" id="ARBA00038494"/>
    </source>
</evidence>
<dbReference type="CDD" id="cd02511">
    <property type="entry name" value="Beta4Glucosyltransferase"/>
    <property type="match status" value="1"/>
</dbReference>
<reference evidence="4" key="2">
    <citation type="submission" date="2020-09" db="EMBL/GenBank/DDBJ databases">
        <authorList>
            <person name="Sun Q."/>
            <person name="Zhou Y."/>
        </authorList>
    </citation>
    <scope>NUCLEOTIDE SEQUENCE</scope>
    <source>
        <strain evidence="4">CGMCC 1.15448</strain>
    </source>
</reference>
<evidence type="ECO:0000313" key="4">
    <source>
        <dbReference type="EMBL" id="GGB00897.1"/>
    </source>
</evidence>
<keyword evidence="4" id="KW-0808">Transferase</keyword>
<dbReference type="Gene3D" id="3.90.550.10">
    <property type="entry name" value="Spore Coat Polysaccharide Biosynthesis Protein SpsA, Chain A"/>
    <property type="match status" value="1"/>
</dbReference>
<comment type="caution">
    <text evidence="4">The sequence shown here is derived from an EMBL/GenBank/DDBJ whole genome shotgun (WGS) entry which is preliminary data.</text>
</comment>
<feature type="domain" description="Glycosyltransferase 2-like" evidence="3">
    <location>
        <begin position="33"/>
        <end position="149"/>
    </location>
</feature>
<name>A0A8J2XT43_9BACT</name>
<dbReference type="AlphaFoldDB" id="A0A8J2XT43"/>
<dbReference type="GO" id="GO:0016740">
    <property type="term" value="F:transferase activity"/>
    <property type="evidence" value="ECO:0007669"/>
    <property type="project" value="UniProtKB-KW"/>
</dbReference>
<comment type="similarity">
    <text evidence="1">Belongs to the glycosyltransferase 2 family. WaaE/KdtX subfamily.</text>
</comment>
<sequence>MLTIRETPRVPPEHPLGRRDLFTYPGPGRVKISAVIITYNEARNIRRTLSRLYWCDEIVILDSFSTDDTVDICREFGCRVYFKHFEGYGAQKRHAVTLAKNDWVLCLDADEVLSEALIVEIDQEFQRGPAFSGYQFPMNLVFLGREFRYGKESRRYFLRLFRKTRGRFNEAKVHERIELRGDTGKMKNALQHFSYDNLGHWIAKMDRYSTLGAEEAVKRGKCKSVFALFLSVPYYFLRYYFMERNFLNGLEGFYWAVLCSYYHFIKYAKIRELHARPPRFTIS</sequence>
<keyword evidence="2" id="KW-1133">Transmembrane helix</keyword>
<dbReference type="InterPro" id="IPR001173">
    <property type="entry name" value="Glyco_trans_2-like"/>
</dbReference>
<dbReference type="RefSeq" id="WP_188932060.1">
    <property type="nucleotide sequence ID" value="NZ_BMJC01000002.1"/>
</dbReference>
<dbReference type="Proteomes" id="UP000607559">
    <property type="component" value="Unassembled WGS sequence"/>
</dbReference>